<proteinExistence type="predicted"/>
<gene>
    <name evidence="2" type="ORF">METD_I16174R</name>
</gene>
<reference evidence="3" key="1">
    <citation type="journal article" date="2009" name="PLoS ONE">
        <title>Methylobacterium genome sequences: a reference blueprint to investigate microbial metabolism of C1 compounds from natural and industrial sources.</title>
        <authorList>
            <person name="Vuilleumier S."/>
            <person name="Chistoserdova L."/>
            <person name="Lee M.-C."/>
            <person name="Bringel F."/>
            <person name="Lajus A."/>
            <person name="Zhou Y."/>
            <person name="Gourion B."/>
            <person name="Barbe V."/>
            <person name="Chang J."/>
            <person name="Cruveiller S."/>
            <person name="Dossat C."/>
            <person name="Gillett W."/>
            <person name="Gruffaz C."/>
            <person name="Haugen E."/>
            <person name="Hourcade E."/>
            <person name="Levy R."/>
            <person name="Mangenot S."/>
            <person name="Muller E."/>
            <person name="Nadalig T."/>
            <person name="Pagni M."/>
            <person name="Penny C."/>
            <person name="Peyraud R."/>
            <person name="Robinson D.G."/>
            <person name="Roche D."/>
            <person name="Rouy Z."/>
            <person name="Saenampechek C."/>
            <person name="Salvignol G."/>
            <person name="Vallenet D."/>
            <person name="Wu Z."/>
            <person name="Marx C.J."/>
            <person name="Vorholt J.A."/>
            <person name="Olson M.V."/>
            <person name="Kaul R."/>
            <person name="Weissenbach J."/>
            <person name="Medigue C."/>
            <person name="Lidstrom M.E."/>
        </authorList>
    </citation>
    <scope>NUCLEOTIDE SEQUENCE [LARGE SCALE GENOMIC DNA]</scope>
    <source>
        <strain evidence="3">DSM 6343 / CIP 106787 / DM4</strain>
    </source>
</reference>
<protein>
    <submittedName>
        <fullName evidence="2">Uncharacterized protein</fullName>
    </submittedName>
</protein>
<name>A0A2P9HAK7_METED</name>
<dbReference type="EMBL" id="FP103042">
    <property type="protein sequence ID" value="SPK01950.1"/>
    <property type="molecule type" value="Genomic_DNA"/>
</dbReference>
<organism evidence="2 3">
    <name type="scientific">Methylorubrum extorquens (strain DSM 6343 / CIP 106787 / DM4)</name>
    <name type="common">Methylobacterium extorquens</name>
    <dbReference type="NCBI Taxonomy" id="661410"/>
    <lineage>
        <taxon>Bacteria</taxon>
        <taxon>Pseudomonadati</taxon>
        <taxon>Pseudomonadota</taxon>
        <taxon>Alphaproteobacteria</taxon>
        <taxon>Hyphomicrobiales</taxon>
        <taxon>Methylobacteriaceae</taxon>
        <taxon>Methylorubrum</taxon>
    </lineage>
</organism>
<evidence type="ECO:0000313" key="3">
    <source>
        <dbReference type="Proteomes" id="UP000008070"/>
    </source>
</evidence>
<evidence type="ECO:0000256" key="1">
    <source>
        <dbReference type="SAM" id="MobiDB-lite"/>
    </source>
</evidence>
<evidence type="ECO:0000313" key="2">
    <source>
        <dbReference type="EMBL" id="SPK01950.1"/>
    </source>
</evidence>
<dbReference type="Proteomes" id="UP000008070">
    <property type="component" value="Chromosome"/>
</dbReference>
<feature type="region of interest" description="Disordered" evidence="1">
    <location>
        <begin position="45"/>
        <end position="86"/>
    </location>
</feature>
<dbReference type="AlphaFoldDB" id="A0A2P9HAK7"/>
<accession>A0A2P9HAK7</accession>
<feature type="compositionally biased region" description="Low complexity" evidence="1">
    <location>
        <begin position="54"/>
        <end position="78"/>
    </location>
</feature>
<sequence length="86" mass="9293">MVFSYSRVGTTLRVSSSSQPSWVMSGEGLQANGIRKSAVQAVWLPSRKRRQVGRDPSPSSRSISASITATPLRASRSRSLSDRSPS</sequence>